<evidence type="ECO:0000313" key="2">
    <source>
        <dbReference type="EMBL" id="MDQ2584139.1"/>
    </source>
</evidence>
<keyword evidence="3" id="KW-1185">Reference proteome</keyword>
<dbReference type="InterPro" id="IPR002182">
    <property type="entry name" value="NB-ARC"/>
</dbReference>
<dbReference type="PANTHER" id="PTHR46082:SF6">
    <property type="entry name" value="AAA+ ATPASE DOMAIN-CONTAINING PROTEIN-RELATED"/>
    <property type="match status" value="1"/>
</dbReference>
<dbReference type="InterPro" id="IPR011990">
    <property type="entry name" value="TPR-like_helical_dom_sf"/>
</dbReference>
<dbReference type="InterPro" id="IPR053137">
    <property type="entry name" value="NLR-like"/>
</dbReference>
<organism evidence="2 3">
    <name type="scientific">Saccharothrix yanglingensis</name>
    <dbReference type="NCBI Taxonomy" id="659496"/>
    <lineage>
        <taxon>Bacteria</taxon>
        <taxon>Bacillati</taxon>
        <taxon>Actinomycetota</taxon>
        <taxon>Actinomycetes</taxon>
        <taxon>Pseudonocardiales</taxon>
        <taxon>Pseudonocardiaceae</taxon>
        <taxon>Saccharothrix</taxon>
    </lineage>
</organism>
<dbReference type="RefSeq" id="WP_306745258.1">
    <property type="nucleotide sequence ID" value="NZ_NSDM01000003.1"/>
</dbReference>
<name>A0ABU0WW95_9PSEU</name>
<dbReference type="InterPro" id="IPR027417">
    <property type="entry name" value="P-loop_NTPase"/>
</dbReference>
<reference evidence="2 3" key="1">
    <citation type="submission" date="2017-06" db="EMBL/GenBank/DDBJ databases">
        <title>Cultured bacterium strain Saccharothrix yanglingensis Hhs.015.</title>
        <authorList>
            <person name="Xia Y."/>
        </authorList>
    </citation>
    <scope>NUCLEOTIDE SEQUENCE [LARGE SCALE GENOMIC DNA]</scope>
    <source>
        <strain evidence="2 3">Hhs.015</strain>
    </source>
</reference>
<accession>A0ABU0WW95</accession>
<dbReference type="SUPFAM" id="SSF52540">
    <property type="entry name" value="P-loop containing nucleoside triphosphate hydrolases"/>
    <property type="match status" value="1"/>
</dbReference>
<dbReference type="Gene3D" id="1.25.40.10">
    <property type="entry name" value="Tetratricopeptide repeat domain"/>
    <property type="match status" value="2"/>
</dbReference>
<dbReference type="EMBL" id="NSDM01000003">
    <property type="protein sequence ID" value="MDQ2584139.1"/>
    <property type="molecule type" value="Genomic_DNA"/>
</dbReference>
<feature type="domain" description="NB-ARC" evidence="1">
    <location>
        <begin position="128"/>
        <end position="270"/>
    </location>
</feature>
<comment type="caution">
    <text evidence="2">The sequence shown here is derived from an EMBL/GenBank/DDBJ whole genome shotgun (WGS) entry which is preliminary data.</text>
</comment>
<dbReference type="Proteomes" id="UP001225605">
    <property type="component" value="Unassembled WGS sequence"/>
</dbReference>
<proteinExistence type="predicted"/>
<dbReference type="Gene3D" id="3.40.50.300">
    <property type="entry name" value="P-loop containing nucleotide triphosphate hydrolases"/>
    <property type="match status" value="1"/>
</dbReference>
<dbReference type="Pfam" id="PF13424">
    <property type="entry name" value="TPR_12"/>
    <property type="match status" value="1"/>
</dbReference>
<dbReference type="PANTHER" id="PTHR46082">
    <property type="entry name" value="ATP/GTP-BINDING PROTEIN-RELATED"/>
    <property type="match status" value="1"/>
</dbReference>
<dbReference type="SUPFAM" id="SSF48452">
    <property type="entry name" value="TPR-like"/>
    <property type="match status" value="2"/>
</dbReference>
<gene>
    <name evidence="2" type="ORF">CKY47_09120</name>
</gene>
<sequence>MSDPKTAFAQALAELRGRVPDRSDEAVARRASAVALPSGRRVPVNARRLGEWVAGQSVPRDFDAVLAVAMATGGVTGPAALRELWRAARRGSGRGGPEQREPRATRVVVGRPPSDAAALRDRPVLARAVDDALRAEDVRQVLLTGPGGVGKSQLATAVFHRARADVLVWVGARTRQSVLTGYARAWRALVGAEAGADDEAQADLFLDWLRTTTTPWLVVLDDVDDLAEPAGLWPAGDAGRSLVTTRRRDAALLRPDVRVVPVGMFDPDEAAAYLSARLSVDPRHSPAELVALADALGCFPLALSQAAAFLIDTGIGVRGYLDLLADRRQRVADLFPPSSPADEHDDTVAGTVRLAVERASTLAANALDVLGLVAVLSPDGVPEAVLLDGGRNLLALRALHRLNLVTHVGRVEAHALVQRAVRDLVPDPAAVAAAAADALEREWASADPDTAAALHRNAEVLRAVAGEHLWDGGMHPVLLRLARHLAAIGRPAAARDVAVALLARAVEPRDVVVLRTEVARSTGDLGDTTTALADLTGVRALAERDLGRGDLATLWAREHHARFLMETGRIEAALAEFTDLIADGGLPAAHPLVVEAEDNRALCLGLAGDVDGARDAATALVTVLRTELGPRHRQTLRALVGLGRWIGETGDAPAAVATYREAVEGLEAVVGRGAHDTFIARHNLAYWRALAGDLDTAIAEFDDAAADAERALGERHPTTLTYRGNLAFWRGVAGDPRAVEHLAALRRVVEDVFGPDHPRVLRTRQQRADLLHRAGRRAEAVDELRAVLVEMTRVQGENHPRTREAADLLDGWTGR</sequence>
<evidence type="ECO:0000259" key="1">
    <source>
        <dbReference type="Pfam" id="PF00931"/>
    </source>
</evidence>
<protein>
    <recommendedName>
        <fullName evidence="1">NB-ARC domain-containing protein</fullName>
    </recommendedName>
</protein>
<dbReference type="Pfam" id="PF00931">
    <property type="entry name" value="NB-ARC"/>
    <property type="match status" value="1"/>
</dbReference>
<evidence type="ECO:0000313" key="3">
    <source>
        <dbReference type="Proteomes" id="UP001225605"/>
    </source>
</evidence>